<protein>
    <recommendedName>
        <fullName evidence="3">MULE transposase domain-containing protein</fullName>
    </recommendedName>
</protein>
<dbReference type="PANTHER" id="PTHR31973">
    <property type="entry name" value="POLYPROTEIN, PUTATIVE-RELATED"/>
    <property type="match status" value="1"/>
</dbReference>
<evidence type="ECO:0000313" key="2">
    <source>
        <dbReference type="Proteomes" id="UP000235145"/>
    </source>
</evidence>
<evidence type="ECO:0008006" key="3">
    <source>
        <dbReference type="Google" id="ProtNLM"/>
    </source>
</evidence>
<dbReference type="EMBL" id="NBSK02000001">
    <property type="protein sequence ID" value="KAJ0224468.1"/>
    <property type="molecule type" value="Genomic_DNA"/>
</dbReference>
<reference evidence="1 2" key="1">
    <citation type="journal article" date="2017" name="Nat. Commun.">
        <title>Genome assembly with in vitro proximity ligation data and whole-genome triplication in lettuce.</title>
        <authorList>
            <person name="Reyes-Chin-Wo S."/>
            <person name="Wang Z."/>
            <person name="Yang X."/>
            <person name="Kozik A."/>
            <person name="Arikit S."/>
            <person name="Song C."/>
            <person name="Xia L."/>
            <person name="Froenicke L."/>
            <person name="Lavelle D.O."/>
            <person name="Truco M.J."/>
            <person name="Xia R."/>
            <person name="Zhu S."/>
            <person name="Xu C."/>
            <person name="Xu H."/>
            <person name="Xu X."/>
            <person name="Cox K."/>
            <person name="Korf I."/>
            <person name="Meyers B.C."/>
            <person name="Michelmore R.W."/>
        </authorList>
    </citation>
    <scope>NUCLEOTIDE SEQUENCE [LARGE SCALE GENOMIC DNA]</scope>
    <source>
        <strain evidence="2">cv. Salinas</strain>
        <tissue evidence="1">Seedlings</tissue>
    </source>
</reference>
<sequence>MVVESNPTIKVKALKEKLQKEYQVGFSIHQIFRAKSNAKKQSTNPDTTVKLEFESEPNSNATLRRFKRIYVCLGGMKKGFRACLKDFLGDDLDLYANFNFTFISDRQKGLQLFPCAEHIYCLRHIHDSMKRTWRSSEHKDHLWNCAITTTIQEFNHLMNEFNLFDKDAYNWLKQIPPQHWTRSHFTVSDMLLNNLCEVFNNKLIVGRDKPLITCLELWIKNVNLASQYTTRWNGSDKYQVNGPWQDQQVIEMAERVYSCRNYILMSTGCALETWKPTYVYKVEPIKRRAMWPISECTIKITLLYTIISLGGPRKGEENLRGREAKRRERMVMVLVGVKLMLLVGVGR</sequence>
<accession>A0A9R1WLU8</accession>
<dbReference type="Proteomes" id="UP000235145">
    <property type="component" value="Unassembled WGS sequence"/>
</dbReference>
<name>A0A9R1WLU8_LACSA</name>
<organism evidence="1 2">
    <name type="scientific">Lactuca sativa</name>
    <name type="common">Garden lettuce</name>
    <dbReference type="NCBI Taxonomy" id="4236"/>
    <lineage>
        <taxon>Eukaryota</taxon>
        <taxon>Viridiplantae</taxon>
        <taxon>Streptophyta</taxon>
        <taxon>Embryophyta</taxon>
        <taxon>Tracheophyta</taxon>
        <taxon>Spermatophyta</taxon>
        <taxon>Magnoliopsida</taxon>
        <taxon>eudicotyledons</taxon>
        <taxon>Gunneridae</taxon>
        <taxon>Pentapetalae</taxon>
        <taxon>asterids</taxon>
        <taxon>campanulids</taxon>
        <taxon>Asterales</taxon>
        <taxon>Asteraceae</taxon>
        <taxon>Cichorioideae</taxon>
        <taxon>Cichorieae</taxon>
        <taxon>Lactucinae</taxon>
        <taxon>Lactuca</taxon>
    </lineage>
</organism>
<comment type="caution">
    <text evidence="1">The sequence shown here is derived from an EMBL/GenBank/DDBJ whole genome shotgun (WGS) entry which is preliminary data.</text>
</comment>
<keyword evidence="2" id="KW-1185">Reference proteome</keyword>
<evidence type="ECO:0000313" key="1">
    <source>
        <dbReference type="EMBL" id="KAJ0224468.1"/>
    </source>
</evidence>
<gene>
    <name evidence="1" type="ORF">LSAT_V11C100011550</name>
</gene>
<proteinExistence type="predicted"/>
<dbReference type="PANTHER" id="PTHR31973:SF190">
    <property type="entry name" value="MULE TRANSPOSASE DOMAIN-CONTAINING PROTEIN"/>
    <property type="match status" value="1"/>
</dbReference>
<dbReference type="AlphaFoldDB" id="A0A9R1WLU8"/>